<dbReference type="Proteomes" id="UP000008631">
    <property type="component" value="Chromosome"/>
</dbReference>
<dbReference type="InterPro" id="IPR004155">
    <property type="entry name" value="PBS_lyase_HEAT"/>
</dbReference>
<dbReference type="Pfam" id="PF13646">
    <property type="entry name" value="HEAT_2"/>
    <property type="match status" value="1"/>
</dbReference>
<reference key="1">
    <citation type="submission" date="2010-11" db="EMBL/GenBank/DDBJ databases">
        <title>The complete sequence of chromosome of Isophaera pallida ATCC 43644.</title>
        <authorList>
            <consortium name="US DOE Joint Genome Institute (JGI-PGF)"/>
            <person name="Lucas S."/>
            <person name="Copeland A."/>
            <person name="Lapidus A."/>
            <person name="Bruce D."/>
            <person name="Goodwin L."/>
            <person name="Pitluck S."/>
            <person name="Kyrpides N."/>
            <person name="Mavromatis K."/>
            <person name="Pagani I."/>
            <person name="Ivanova N."/>
            <person name="Saunders E."/>
            <person name="Brettin T."/>
            <person name="Detter J.C."/>
            <person name="Han C."/>
            <person name="Tapia R."/>
            <person name="Land M."/>
            <person name="Hauser L."/>
            <person name="Markowitz V."/>
            <person name="Cheng J.-F."/>
            <person name="Hugenholtz P."/>
            <person name="Woyke T."/>
            <person name="Wu D."/>
            <person name="Eisen J.A."/>
        </authorList>
    </citation>
    <scope>NUCLEOTIDE SEQUENCE</scope>
    <source>
        <strain>ATCC 43644</strain>
    </source>
</reference>
<proteinExistence type="predicted"/>
<dbReference type="SMART" id="SM00567">
    <property type="entry name" value="EZ_HEAT"/>
    <property type="match status" value="2"/>
</dbReference>
<feature type="compositionally biased region" description="Pro residues" evidence="1">
    <location>
        <begin position="390"/>
        <end position="407"/>
    </location>
</feature>
<evidence type="ECO:0000256" key="2">
    <source>
        <dbReference type="SAM" id="Phobius"/>
    </source>
</evidence>
<protein>
    <submittedName>
        <fullName evidence="3">PBS lyase HEAT domain protein repeat-containing protein</fullName>
    </submittedName>
</protein>
<dbReference type="Gene3D" id="1.25.10.10">
    <property type="entry name" value="Leucine-rich Repeat Variant"/>
    <property type="match status" value="1"/>
</dbReference>
<feature type="compositionally biased region" description="Polar residues" evidence="1">
    <location>
        <begin position="372"/>
        <end position="387"/>
    </location>
</feature>
<keyword evidence="3" id="KW-0456">Lyase</keyword>
<feature type="region of interest" description="Disordered" evidence="1">
    <location>
        <begin position="77"/>
        <end position="97"/>
    </location>
</feature>
<name>E8R0X2_ISOPI</name>
<dbReference type="eggNOG" id="COG1413">
    <property type="taxonomic scope" value="Bacteria"/>
</dbReference>
<feature type="region of interest" description="Disordered" evidence="1">
    <location>
        <begin position="357"/>
        <end position="431"/>
    </location>
</feature>
<evidence type="ECO:0000256" key="1">
    <source>
        <dbReference type="SAM" id="MobiDB-lite"/>
    </source>
</evidence>
<keyword evidence="2" id="KW-0472">Membrane</keyword>
<dbReference type="AlphaFoldDB" id="E8R0X2"/>
<evidence type="ECO:0000313" key="3">
    <source>
        <dbReference type="EMBL" id="ADV62318.1"/>
    </source>
</evidence>
<dbReference type="EMBL" id="CP002353">
    <property type="protein sequence ID" value="ADV62318.1"/>
    <property type="molecule type" value="Genomic_DNA"/>
</dbReference>
<sequence length="431" mass="45414">MVGNHSGRATPTSERETMKRLASVSVSLVLLRITLANQRRIARTICLGFGVWTMLWGLLVPPDLTCPAMAQGVRGTDSEVRLQGPRGRTLERSGSTLAGPGVLAREFESNRPAGTRQRALEIQRGPGGLDRSLTIQRPLGGVTRSLEIDRGPGGVQRSLNVEREFHGPRVQSGVALSRSAVGVVPPRMVPPVVISPRSPGATNAELGLALGLGLMGGLLADSLFSPPPPPPPPLVAVPVVPGPPVVAVPEAAPLSPKERAQARLEWALDRVFTGGPTERRDAALALGRSGDPRVVPALIDVMKNDKKSDVRQAAARALGQTGDPRALRPLELTAQYDPSQEVRQVAATVRAHFALREPEVQPASVPPPRVPRTNSNASVDQPNTTATPALRPPAVSPGPVDVPPPPDFENDADSLRSNGSSAPELVGPRSS</sequence>
<dbReference type="STRING" id="575540.Isop_1735"/>
<evidence type="ECO:0000313" key="4">
    <source>
        <dbReference type="Proteomes" id="UP000008631"/>
    </source>
</evidence>
<dbReference type="HOGENOM" id="CLU_635818_0_0_0"/>
<dbReference type="PANTHER" id="PTHR12697">
    <property type="entry name" value="PBS LYASE HEAT-LIKE PROTEIN"/>
    <property type="match status" value="1"/>
</dbReference>
<dbReference type="PANTHER" id="PTHR12697:SF5">
    <property type="entry name" value="DEOXYHYPUSINE HYDROXYLASE"/>
    <property type="match status" value="1"/>
</dbReference>
<feature type="transmembrane region" description="Helical" evidence="2">
    <location>
        <begin position="41"/>
        <end position="59"/>
    </location>
</feature>
<accession>E8R0X2</accession>
<dbReference type="GO" id="GO:0016491">
    <property type="term" value="F:oxidoreductase activity"/>
    <property type="evidence" value="ECO:0007669"/>
    <property type="project" value="TreeGrafter"/>
</dbReference>
<organism evidence="3 4">
    <name type="scientific">Isosphaera pallida (strain ATCC 43644 / DSM 9630 / IS1B)</name>
    <dbReference type="NCBI Taxonomy" id="575540"/>
    <lineage>
        <taxon>Bacteria</taxon>
        <taxon>Pseudomonadati</taxon>
        <taxon>Planctomycetota</taxon>
        <taxon>Planctomycetia</taxon>
        <taxon>Isosphaerales</taxon>
        <taxon>Isosphaeraceae</taxon>
        <taxon>Isosphaera</taxon>
    </lineage>
</organism>
<dbReference type="GO" id="GO:0016829">
    <property type="term" value="F:lyase activity"/>
    <property type="evidence" value="ECO:0007669"/>
    <property type="project" value="UniProtKB-KW"/>
</dbReference>
<dbReference type="SUPFAM" id="SSF48371">
    <property type="entry name" value="ARM repeat"/>
    <property type="match status" value="1"/>
</dbReference>
<keyword evidence="2" id="KW-1133">Transmembrane helix</keyword>
<reference evidence="3 4" key="2">
    <citation type="journal article" date="2011" name="Stand. Genomic Sci.">
        <title>Complete genome sequence of Isosphaera pallida type strain (IS1B).</title>
        <authorList>
            <consortium name="US DOE Joint Genome Institute (JGI-PGF)"/>
            <person name="Goker M."/>
            <person name="Cleland D."/>
            <person name="Saunders E."/>
            <person name="Lapidus A."/>
            <person name="Nolan M."/>
            <person name="Lucas S."/>
            <person name="Hammon N."/>
            <person name="Deshpande S."/>
            <person name="Cheng J.F."/>
            <person name="Tapia R."/>
            <person name="Han C."/>
            <person name="Goodwin L."/>
            <person name="Pitluck S."/>
            <person name="Liolios K."/>
            <person name="Pagani I."/>
            <person name="Ivanova N."/>
            <person name="Mavromatis K."/>
            <person name="Pati A."/>
            <person name="Chen A."/>
            <person name="Palaniappan K."/>
            <person name="Land M."/>
            <person name="Hauser L."/>
            <person name="Chang Y.J."/>
            <person name="Jeffries C.D."/>
            <person name="Detter J.C."/>
            <person name="Beck B."/>
            <person name="Woyke T."/>
            <person name="Bristow J."/>
            <person name="Eisen J.A."/>
            <person name="Markowitz V."/>
            <person name="Hugenholtz P."/>
            <person name="Kyrpides N.C."/>
            <person name="Klenk H.P."/>
        </authorList>
    </citation>
    <scope>NUCLEOTIDE SEQUENCE [LARGE SCALE GENOMIC DNA]</scope>
    <source>
        <strain evidence="4">ATCC 43644 / DSM 9630 / IS1B</strain>
    </source>
</reference>
<dbReference type="InterPro" id="IPR016024">
    <property type="entry name" value="ARM-type_fold"/>
</dbReference>
<dbReference type="InterPro" id="IPR011989">
    <property type="entry name" value="ARM-like"/>
</dbReference>
<dbReference type="KEGG" id="ipa:Isop_1735"/>
<keyword evidence="2" id="KW-0812">Transmembrane</keyword>
<gene>
    <name evidence="3" type="ordered locus">Isop_1735</name>
</gene>
<keyword evidence="4" id="KW-1185">Reference proteome</keyword>
<dbReference type="InParanoid" id="E8R0X2"/>